<evidence type="ECO:0000259" key="4">
    <source>
        <dbReference type="PROSITE" id="PS50977"/>
    </source>
</evidence>
<dbReference type="EMBL" id="BAABGT010000027">
    <property type="protein sequence ID" value="GAA4543709.1"/>
    <property type="molecule type" value="Genomic_DNA"/>
</dbReference>
<comment type="caution">
    <text evidence="5">The sequence shown here is derived from an EMBL/GenBank/DDBJ whole genome shotgun (WGS) entry which is preliminary data.</text>
</comment>
<dbReference type="PRINTS" id="PR00455">
    <property type="entry name" value="HTHTETR"/>
</dbReference>
<evidence type="ECO:0000256" key="1">
    <source>
        <dbReference type="ARBA" id="ARBA00023125"/>
    </source>
</evidence>
<feature type="region of interest" description="Disordered" evidence="3">
    <location>
        <begin position="1"/>
        <end position="30"/>
    </location>
</feature>
<dbReference type="SUPFAM" id="SSF46689">
    <property type="entry name" value="Homeodomain-like"/>
    <property type="match status" value="1"/>
</dbReference>
<accession>A0ABP8RPY6</accession>
<feature type="DNA-binding region" description="H-T-H motif" evidence="2">
    <location>
        <begin position="53"/>
        <end position="72"/>
    </location>
</feature>
<sequence length="219" mass="24164">MPRLSGVAGHYADGMAAPNPARRTQGERRASSHQLILDAAVASLVEDGYAGATTVTIQGRAGVSRGRLLHHFPSRSALLVAAAQHLAVERLIDTETWPHAHTTGSERIDRAVEQLWETFRQPYFWAAMELWTAARTDEALRAELLPEERRLGLAIQHVVASMFGPVHSGHPAFEDLRELLFTSMRGVALTYAIDPRDPATDPHLALWRRTAHSMLGGRD</sequence>
<evidence type="ECO:0000256" key="2">
    <source>
        <dbReference type="PROSITE-ProRule" id="PRU00335"/>
    </source>
</evidence>
<proteinExistence type="predicted"/>
<dbReference type="Gene3D" id="1.10.357.10">
    <property type="entry name" value="Tetracycline Repressor, domain 2"/>
    <property type="match status" value="1"/>
</dbReference>
<dbReference type="InterPro" id="IPR050109">
    <property type="entry name" value="HTH-type_TetR-like_transc_reg"/>
</dbReference>
<dbReference type="Pfam" id="PF00440">
    <property type="entry name" value="TetR_N"/>
    <property type="match status" value="1"/>
</dbReference>
<dbReference type="PANTHER" id="PTHR30055">
    <property type="entry name" value="HTH-TYPE TRANSCRIPTIONAL REGULATOR RUTR"/>
    <property type="match status" value="1"/>
</dbReference>
<reference evidence="6" key="1">
    <citation type="journal article" date="2019" name="Int. J. Syst. Evol. Microbiol.">
        <title>The Global Catalogue of Microorganisms (GCM) 10K type strain sequencing project: providing services to taxonomists for standard genome sequencing and annotation.</title>
        <authorList>
            <consortium name="The Broad Institute Genomics Platform"/>
            <consortium name="The Broad Institute Genome Sequencing Center for Infectious Disease"/>
            <person name="Wu L."/>
            <person name="Ma J."/>
        </authorList>
    </citation>
    <scope>NUCLEOTIDE SEQUENCE [LARGE SCALE GENOMIC DNA]</scope>
    <source>
        <strain evidence="6">JCM 17906</strain>
    </source>
</reference>
<name>A0ABP8RPY6_9PSEU</name>
<keyword evidence="6" id="KW-1185">Reference proteome</keyword>
<feature type="domain" description="HTH tetR-type" evidence="4">
    <location>
        <begin position="30"/>
        <end position="90"/>
    </location>
</feature>
<gene>
    <name evidence="5" type="ORF">GCM10023175_20840</name>
</gene>
<dbReference type="PROSITE" id="PS50977">
    <property type="entry name" value="HTH_TETR_2"/>
    <property type="match status" value="1"/>
</dbReference>
<organism evidence="5 6">
    <name type="scientific">Pseudonocardia xishanensis</name>
    <dbReference type="NCBI Taxonomy" id="630995"/>
    <lineage>
        <taxon>Bacteria</taxon>
        <taxon>Bacillati</taxon>
        <taxon>Actinomycetota</taxon>
        <taxon>Actinomycetes</taxon>
        <taxon>Pseudonocardiales</taxon>
        <taxon>Pseudonocardiaceae</taxon>
        <taxon>Pseudonocardia</taxon>
    </lineage>
</organism>
<dbReference type="InterPro" id="IPR009057">
    <property type="entry name" value="Homeodomain-like_sf"/>
</dbReference>
<dbReference type="Proteomes" id="UP001501598">
    <property type="component" value="Unassembled WGS sequence"/>
</dbReference>
<dbReference type="InterPro" id="IPR001647">
    <property type="entry name" value="HTH_TetR"/>
</dbReference>
<evidence type="ECO:0000313" key="6">
    <source>
        <dbReference type="Proteomes" id="UP001501598"/>
    </source>
</evidence>
<evidence type="ECO:0000256" key="3">
    <source>
        <dbReference type="SAM" id="MobiDB-lite"/>
    </source>
</evidence>
<evidence type="ECO:0000313" key="5">
    <source>
        <dbReference type="EMBL" id="GAA4543709.1"/>
    </source>
</evidence>
<keyword evidence="1 2" id="KW-0238">DNA-binding</keyword>
<protein>
    <submittedName>
        <fullName evidence="5">TetR family transcriptional regulator</fullName>
    </submittedName>
</protein>
<dbReference type="PANTHER" id="PTHR30055:SF226">
    <property type="entry name" value="HTH-TYPE TRANSCRIPTIONAL REGULATOR PKSA"/>
    <property type="match status" value="1"/>
</dbReference>